<dbReference type="EMBL" id="FOIF01000009">
    <property type="protein sequence ID" value="SES80838.1"/>
    <property type="molecule type" value="Genomic_DNA"/>
</dbReference>
<feature type="compositionally biased region" description="Acidic residues" evidence="1">
    <location>
        <begin position="54"/>
        <end position="71"/>
    </location>
</feature>
<dbReference type="RefSeq" id="WP_091349473.1">
    <property type="nucleotide sequence ID" value="NZ_FOIF01000009.1"/>
</dbReference>
<keyword evidence="2" id="KW-0472">Membrane</keyword>
<gene>
    <name evidence="3" type="ORF">SAMN03080614_100922</name>
</gene>
<keyword evidence="4" id="KW-1185">Reference proteome</keyword>
<reference evidence="4" key="1">
    <citation type="submission" date="2016-10" db="EMBL/GenBank/DDBJ databases">
        <authorList>
            <person name="Varghese N."/>
            <person name="Submissions S."/>
        </authorList>
    </citation>
    <scope>NUCLEOTIDE SEQUENCE [LARGE SCALE GENOMIC DNA]</scope>
    <source>
        <strain evidence="4">DSM 13577</strain>
    </source>
</reference>
<dbReference type="STRING" id="1120990.SAMN03080614_100922"/>
<dbReference type="AlphaFoldDB" id="A0A1H9ZGW2"/>
<evidence type="ECO:0000313" key="3">
    <source>
        <dbReference type="EMBL" id="SES80838.1"/>
    </source>
</evidence>
<sequence>MERPKLTIFLIIFLVFTLIGIVIGNQKWVQSSRVKPGQYHLEPPSIERNKGDIVEDETDDIDEENEEEEEMPQIHCLFKRQG</sequence>
<protein>
    <submittedName>
        <fullName evidence="3">Uncharacterized protein</fullName>
    </submittedName>
</protein>
<dbReference type="Proteomes" id="UP000243819">
    <property type="component" value="Unassembled WGS sequence"/>
</dbReference>
<keyword evidence="2" id="KW-0812">Transmembrane</keyword>
<feature type="region of interest" description="Disordered" evidence="1">
    <location>
        <begin position="39"/>
        <end position="72"/>
    </location>
</feature>
<feature type="transmembrane region" description="Helical" evidence="2">
    <location>
        <begin position="6"/>
        <end position="25"/>
    </location>
</feature>
<evidence type="ECO:0000313" key="4">
    <source>
        <dbReference type="Proteomes" id="UP000243819"/>
    </source>
</evidence>
<evidence type="ECO:0000256" key="2">
    <source>
        <dbReference type="SAM" id="Phobius"/>
    </source>
</evidence>
<name>A0A1H9ZGW2_9FIRM</name>
<accession>A0A1H9ZGW2</accession>
<keyword evidence="2" id="KW-1133">Transmembrane helix</keyword>
<evidence type="ECO:0000256" key="1">
    <source>
        <dbReference type="SAM" id="MobiDB-lite"/>
    </source>
</evidence>
<organism evidence="3 4">
    <name type="scientific">Anaerobranca gottschalkii DSM 13577</name>
    <dbReference type="NCBI Taxonomy" id="1120990"/>
    <lineage>
        <taxon>Bacteria</taxon>
        <taxon>Bacillati</taxon>
        <taxon>Bacillota</taxon>
        <taxon>Clostridia</taxon>
        <taxon>Eubacteriales</taxon>
        <taxon>Proteinivoracaceae</taxon>
        <taxon>Anaerobranca</taxon>
    </lineage>
</organism>
<proteinExistence type="predicted"/>